<dbReference type="SUPFAM" id="SSF57567">
    <property type="entry name" value="Serine protease inhibitors"/>
    <property type="match status" value="2"/>
</dbReference>
<protein>
    <submittedName>
        <fullName evidence="7">DOMON domain-containing protein</fullName>
    </submittedName>
</protein>
<dbReference type="InterPro" id="IPR036084">
    <property type="entry name" value="Ser_inhib-like_sf"/>
</dbReference>
<keyword evidence="3" id="KW-1015">Disulfide bond</keyword>
<keyword evidence="6" id="KW-1185">Reference proteome</keyword>
<dbReference type="Gene3D" id="2.10.25.10">
    <property type="entry name" value="Laminin"/>
    <property type="match status" value="3"/>
</dbReference>
<reference evidence="7" key="1">
    <citation type="submission" date="2022-11" db="UniProtKB">
        <authorList>
            <consortium name="WormBaseParasite"/>
        </authorList>
    </citation>
    <scope>IDENTIFICATION</scope>
</reference>
<feature type="region of interest" description="Disordered" evidence="4">
    <location>
        <begin position="332"/>
        <end position="352"/>
    </location>
</feature>
<dbReference type="WBParaSite" id="Minc3s04594g36617">
    <property type="protein sequence ID" value="Minc3s04594g36617"/>
    <property type="gene ID" value="Minc3s04594g36617"/>
</dbReference>
<evidence type="ECO:0000259" key="5">
    <source>
        <dbReference type="PROSITE" id="PS50836"/>
    </source>
</evidence>
<sequence>MGVKSSWSTTTKIPLNYKKSQLILFLFIFVFSTQKLVYSQQKHQPSIKLVEPIARLLENGPVAQRLPETTCPTPSTEKDPINNVFSGIQFRVRWHDPAHLPVELAKLELFSSDSGGHLLSRLDIIKDEKRGMTDKNSSIVSMMAQIPEGLRCNLCTLRLSVELDERIQLVSCAQVSVKPAEKGVEEVEEETEKECKENKECLFGGNCFDGNCFCLNGRFGEYCKNGENPPTTISSLIQNSDSLQSIKFPESGTELKWLANKDKNIINLGLVFDEETKRKEAARWFILGIQSTESDKNCRVAMEKWQKEKKMERNKIRAKAGGGPLVRVEQEKGENSLTVDSTDSNNLNQIPSINKSSTTLNIRKLIEENTNKSETEKILSGIAIEECDTNQRWEQCPDSERECEPSCEWTAFPESIPICPSRTSEQKCGKPRCVCVEGFVRLGKNLNECKPFSFCQAPEATPELIQDEIKNKEQVKQQKCPKNEIWEKCGNACEPTCQSMYSEEPCSSICEMPGCTCTDNFVRLSVGGPCIEWTECPNLKERNEPKNASVSATVKTPQIGRLQCGANETINECGAVCEADCLSIFEREECHNCGKPSCACRQGYARSGGKCIYWGDCPAVNSLSTTTIQPEIKNNIKSTNIQELKESSPHKHSGQVSTTEKITTIEPSMDICKGEWKWPKGCGVGDKKCHYSIEWFLDQNSDSLHFQLETIPAVYRKIQKEDQQPIWSGIGFSPSGTLLDADMIVIGTLERNAEEIGKLEVIDMHVDEKLEQFRPDSQQDIQLHEGIFNYTDGVFKAKFSRKRRTGDSAGEDLDFGEEDGNCVRFLFPISGGRFEKSGNISVPVADSLYASDAEICIRTCK</sequence>
<dbReference type="InterPro" id="IPR005018">
    <property type="entry name" value="DOMON_domain"/>
</dbReference>
<evidence type="ECO:0000256" key="1">
    <source>
        <dbReference type="ARBA" id="ARBA00022690"/>
    </source>
</evidence>
<dbReference type="Pfam" id="PF03351">
    <property type="entry name" value="DOMON"/>
    <property type="match status" value="1"/>
</dbReference>
<organism evidence="6 7">
    <name type="scientific">Meloidogyne incognita</name>
    <name type="common">Southern root-knot nematode worm</name>
    <name type="synonym">Oxyuris incognita</name>
    <dbReference type="NCBI Taxonomy" id="6306"/>
    <lineage>
        <taxon>Eukaryota</taxon>
        <taxon>Metazoa</taxon>
        <taxon>Ecdysozoa</taxon>
        <taxon>Nematoda</taxon>
        <taxon>Chromadorea</taxon>
        <taxon>Rhabditida</taxon>
        <taxon>Tylenchina</taxon>
        <taxon>Tylenchomorpha</taxon>
        <taxon>Tylenchoidea</taxon>
        <taxon>Meloidogynidae</taxon>
        <taxon>Meloidogyninae</taxon>
        <taxon>Meloidogyne</taxon>
        <taxon>Meloidogyne incognita group</taxon>
    </lineage>
</organism>
<dbReference type="GO" id="GO:0004867">
    <property type="term" value="F:serine-type endopeptidase inhibitor activity"/>
    <property type="evidence" value="ECO:0007669"/>
    <property type="project" value="UniProtKB-KW"/>
</dbReference>
<evidence type="ECO:0000256" key="4">
    <source>
        <dbReference type="SAM" id="MobiDB-lite"/>
    </source>
</evidence>
<keyword evidence="2" id="KW-0722">Serine protease inhibitor</keyword>
<dbReference type="InterPro" id="IPR045266">
    <property type="entry name" value="DOH_DOMON"/>
</dbReference>
<dbReference type="InterPro" id="IPR051368">
    <property type="entry name" value="SerProtInhib-TIL_Domain"/>
</dbReference>
<name>A0A914NFU0_MELIC</name>
<accession>A0A914NFU0</accession>
<dbReference type="CDD" id="cd09631">
    <property type="entry name" value="DOMON_DOH"/>
    <property type="match status" value="1"/>
</dbReference>
<dbReference type="SMART" id="SM00664">
    <property type="entry name" value="DoH"/>
    <property type="match status" value="1"/>
</dbReference>
<evidence type="ECO:0000256" key="3">
    <source>
        <dbReference type="ARBA" id="ARBA00023157"/>
    </source>
</evidence>
<dbReference type="AlphaFoldDB" id="A0A914NFU0"/>
<evidence type="ECO:0000313" key="7">
    <source>
        <dbReference type="WBParaSite" id="Minc3s04594g36617"/>
    </source>
</evidence>
<keyword evidence="1" id="KW-0646">Protease inhibitor</keyword>
<dbReference type="PANTHER" id="PTHR23259:SF82">
    <property type="entry name" value="SERINE PROTEASE INHIBITOR 1 PROTEIN"/>
    <property type="match status" value="1"/>
</dbReference>
<dbReference type="PROSITE" id="PS50836">
    <property type="entry name" value="DOMON"/>
    <property type="match status" value="1"/>
</dbReference>
<feature type="domain" description="DOMON" evidence="5">
    <location>
        <begin position="689"/>
        <end position="830"/>
    </location>
</feature>
<evidence type="ECO:0000256" key="2">
    <source>
        <dbReference type="ARBA" id="ARBA00022900"/>
    </source>
</evidence>
<evidence type="ECO:0000313" key="6">
    <source>
        <dbReference type="Proteomes" id="UP000887563"/>
    </source>
</evidence>
<dbReference type="Pfam" id="PF01826">
    <property type="entry name" value="TIL"/>
    <property type="match status" value="2"/>
</dbReference>
<feature type="compositionally biased region" description="Polar residues" evidence="4">
    <location>
        <begin position="335"/>
        <end position="352"/>
    </location>
</feature>
<dbReference type="Proteomes" id="UP000887563">
    <property type="component" value="Unplaced"/>
</dbReference>
<dbReference type="PANTHER" id="PTHR23259">
    <property type="entry name" value="RIDDLE"/>
    <property type="match status" value="1"/>
</dbReference>
<dbReference type="CDD" id="cd19941">
    <property type="entry name" value="TIL"/>
    <property type="match status" value="3"/>
</dbReference>
<proteinExistence type="predicted"/>
<dbReference type="InterPro" id="IPR002919">
    <property type="entry name" value="TIL_dom"/>
</dbReference>